<evidence type="ECO:0000313" key="4">
    <source>
        <dbReference type="WBParaSite" id="nOo.2.0.1.t10071-RA"/>
    </source>
</evidence>
<evidence type="ECO:0000313" key="2">
    <source>
        <dbReference type="EMBL" id="VDM93794.1"/>
    </source>
</evidence>
<reference evidence="2 3" key="2">
    <citation type="submission" date="2018-08" db="EMBL/GenBank/DDBJ databases">
        <authorList>
            <person name="Laetsch R D."/>
            <person name="Stevens L."/>
            <person name="Kumar S."/>
            <person name="Blaxter L. M."/>
        </authorList>
    </citation>
    <scope>NUCLEOTIDE SEQUENCE [LARGE SCALE GENOMIC DNA]</scope>
</reference>
<protein>
    <submittedName>
        <fullName evidence="4">DUF1758 domain-containing protein</fullName>
    </submittedName>
</protein>
<name>A0A182EPL3_ONCOC</name>
<feature type="region of interest" description="Disordered" evidence="1">
    <location>
        <begin position="1"/>
        <end position="26"/>
    </location>
</feature>
<organism evidence="4">
    <name type="scientific">Onchocerca ochengi</name>
    <name type="common">Filarial nematode worm</name>
    <dbReference type="NCBI Taxonomy" id="42157"/>
    <lineage>
        <taxon>Eukaryota</taxon>
        <taxon>Metazoa</taxon>
        <taxon>Ecdysozoa</taxon>
        <taxon>Nematoda</taxon>
        <taxon>Chromadorea</taxon>
        <taxon>Rhabditida</taxon>
        <taxon>Spirurina</taxon>
        <taxon>Spiruromorpha</taxon>
        <taxon>Filarioidea</taxon>
        <taxon>Onchocercidae</taxon>
        <taxon>Onchocerca</taxon>
    </lineage>
</organism>
<sequence length="191" mass="21429">MLTQREMSTSTFDSFQNAKSKSNSQEMKRMTIYVTAIKPRGGQNYVTDQKKEMGCYPTSPRKRVSEDFIEIEKSSQEKPEVDATTRVEVSSGNKTYMMCKEAMLVNSYEREKPEKELILLDSGSECNLITESMANKLVGIGTIAQLAVFNPVKPKESDWIMTDTEVGIVRMDISENKSSEVAISTARNIGV</sequence>
<gene>
    <name evidence="2" type="ORF">NOO_LOCUS10071</name>
</gene>
<evidence type="ECO:0000313" key="3">
    <source>
        <dbReference type="Proteomes" id="UP000271087"/>
    </source>
</evidence>
<dbReference type="EMBL" id="UYRW01005427">
    <property type="protein sequence ID" value="VDM93794.1"/>
    <property type="molecule type" value="Genomic_DNA"/>
</dbReference>
<keyword evidence="3" id="KW-1185">Reference proteome</keyword>
<dbReference type="Proteomes" id="UP000271087">
    <property type="component" value="Unassembled WGS sequence"/>
</dbReference>
<dbReference type="STRING" id="42157.A0A182EPL3"/>
<evidence type="ECO:0000256" key="1">
    <source>
        <dbReference type="SAM" id="MobiDB-lite"/>
    </source>
</evidence>
<dbReference type="WBParaSite" id="nOo.2.0.1.t10071-RA">
    <property type="protein sequence ID" value="nOo.2.0.1.t10071-RA"/>
    <property type="gene ID" value="nOo.2.0.1.g10071"/>
</dbReference>
<reference evidence="4" key="1">
    <citation type="submission" date="2016-06" db="UniProtKB">
        <authorList>
            <consortium name="WormBaseParasite"/>
        </authorList>
    </citation>
    <scope>IDENTIFICATION</scope>
</reference>
<dbReference type="AlphaFoldDB" id="A0A182EPL3"/>
<feature type="compositionally biased region" description="Polar residues" evidence="1">
    <location>
        <begin position="1"/>
        <end position="25"/>
    </location>
</feature>
<proteinExistence type="predicted"/>
<accession>A0A182EPL3</accession>